<accession>A0A067KVT8</accession>
<protein>
    <submittedName>
        <fullName evidence="2">Uncharacterized protein</fullName>
    </submittedName>
</protein>
<reference evidence="2 3" key="1">
    <citation type="journal article" date="2014" name="PLoS ONE">
        <title>Global Analysis of Gene Expression Profiles in Physic Nut (Jatropha curcas L.) Seedlings Exposed to Salt Stress.</title>
        <authorList>
            <person name="Zhang L."/>
            <person name="Zhang C."/>
            <person name="Wu P."/>
            <person name="Chen Y."/>
            <person name="Li M."/>
            <person name="Jiang H."/>
            <person name="Wu G."/>
        </authorList>
    </citation>
    <scope>NUCLEOTIDE SEQUENCE [LARGE SCALE GENOMIC DNA]</scope>
    <source>
        <strain evidence="3">cv. GZQX0401</strain>
        <tissue evidence="2">Young leaves</tissue>
    </source>
</reference>
<evidence type="ECO:0000313" key="2">
    <source>
        <dbReference type="EMBL" id="KDP36390.1"/>
    </source>
</evidence>
<proteinExistence type="predicted"/>
<gene>
    <name evidence="2" type="ORF">JCGZ_08659</name>
</gene>
<dbReference type="Proteomes" id="UP000027138">
    <property type="component" value="Unassembled WGS sequence"/>
</dbReference>
<dbReference type="AlphaFoldDB" id="A0A067KVT8"/>
<feature type="region of interest" description="Disordered" evidence="1">
    <location>
        <begin position="1"/>
        <end position="47"/>
    </location>
</feature>
<evidence type="ECO:0000256" key="1">
    <source>
        <dbReference type="SAM" id="MobiDB-lite"/>
    </source>
</evidence>
<feature type="compositionally biased region" description="Basic and acidic residues" evidence="1">
    <location>
        <begin position="34"/>
        <end position="47"/>
    </location>
</feature>
<keyword evidence="3" id="KW-1185">Reference proteome</keyword>
<name>A0A067KVT8_JATCU</name>
<organism evidence="2 3">
    <name type="scientific">Jatropha curcas</name>
    <name type="common">Barbados nut</name>
    <dbReference type="NCBI Taxonomy" id="180498"/>
    <lineage>
        <taxon>Eukaryota</taxon>
        <taxon>Viridiplantae</taxon>
        <taxon>Streptophyta</taxon>
        <taxon>Embryophyta</taxon>
        <taxon>Tracheophyta</taxon>
        <taxon>Spermatophyta</taxon>
        <taxon>Magnoliopsida</taxon>
        <taxon>eudicotyledons</taxon>
        <taxon>Gunneridae</taxon>
        <taxon>Pentapetalae</taxon>
        <taxon>rosids</taxon>
        <taxon>fabids</taxon>
        <taxon>Malpighiales</taxon>
        <taxon>Euphorbiaceae</taxon>
        <taxon>Crotonoideae</taxon>
        <taxon>Jatropheae</taxon>
        <taxon>Jatropha</taxon>
    </lineage>
</organism>
<dbReference type="EMBL" id="KK914437">
    <property type="protein sequence ID" value="KDP36390.1"/>
    <property type="molecule type" value="Genomic_DNA"/>
</dbReference>
<sequence length="227" mass="23161">MSRYDVKSIANSNLPIGGISGKSKNSSDSTSESKSMDGCKSSADDRDHLSSASSVTFVSPTANSPLGFTMPVKQDPSDFWSNILGCRNTSITTSVSNNTKNETGNNVTFHSFSNPLSQVQPSIDVDFNVGSSVNCGNNNGILLNGGGGYYGGVGLSGGGGGGGSGGSNVSSTSSNLIPFAAPVALNSSSSNYEGSSNYGGWIAQSIHSLQSAKPNVSIFQTPIFGME</sequence>
<dbReference type="STRING" id="180498.A0A067KVT8"/>
<evidence type="ECO:0000313" key="3">
    <source>
        <dbReference type="Proteomes" id="UP000027138"/>
    </source>
</evidence>
<feature type="compositionally biased region" description="Low complexity" evidence="1">
    <location>
        <begin position="21"/>
        <end position="33"/>
    </location>
</feature>